<name>A0A914WT96_9BILA</name>
<evidence type="ECO:0000313" key="2">
    <source>
        <dbReference type="Proteomes" id="UP000887566"/>
    </source>
</evidence>
<reference evidence="3" key="1">
    <citation type="submission" date="2022-11" db="UniProtKB">
        <authorList>
            <consortium name="WormBaseParasite"/>
        </authorList>
    </citation>
    <scope>IDENTIFICATION</scope>
</reference>
<evidence type="ECO:0000256" key="1">
    <source>
        <dbReference type="SAM" id="MobiDB-lite"/>
    </source>
</evidence>
<proteinExistence type="predicted"/>
<feature type="region of interest" description="Disordered" evidence="1">
    <location>
        <begin position="40"/>
        <end position="95"/>
    </location>
</feature>
<accession>A0A914WT96</accession>
<dbReference type="WBParaSite" id="PSAMB.scaffold5059size12767.g25914.t1">
    <property type="protein sequence ID" value="PSAMB.scaffold5059size12767.g25914.t1"/>
    <property type="gene ID" value="PSAMB.scaffold5059size12767.g25914"/>
</dbReference>
<sequence>MQECWKDKPDERPLFSDLKMEFDTLLSYATEEYEYLDIGKPSDGQYYQQISSDSGSTEQSESHPGESTAPINTERKSKVDASTGASLKSDAKDFV</sequence>
<organism evidence="2 3">
    <name type="scientific">Plectus sambesii</name>
    <dbReference type="NCBI Taxonomy" id="2011161"/>
    <lineage>
        <taxon>Eukaryota</taxon>
        <taxon>Metazoa</taxon>
        <taxon>Ecdysozoa</taxon>
        <taxon>Nematoda</taxon>
        <taxon>Chromadorea</taxon>
        <taxon>Plectida</taxon>
        <taxon>Plectina</taxon>
        <taxon>Plectoidea</taxon>
        <taxon>Plectidae</taxon>
        <taxon>Plectus</taxon>
    </lineage>
</organism>
<dbReference type="AlphaFoldDB" id="A0A914WT96"/>
<dbReference type="Proteomes" id="UP000887566">
    <property type="component" value="Unplaced"/>
</dbReference>
<protein>
    <submittedName>
        <fullName evidence="3">Uncharacterized protein</fullName>
    </submittedName>
</protein>
<evidence type="ECO:0000313" key="3">
    <source>
        <dbReference type="WBParaSite" id="PSAMB.scaffold5059size12767.g25914.t1"/>
    </source>
</evidence>
<keyword evidence="2" id="KW-1185">Reference proteome</keyword>